<organism evidence="2 3">
    <name type="scientific">Rhodococcus rhodnii</name>
    <dbReference type="NCBI Taxonomy" id="38312"/>
    <lineage>
        <taxon>Bacteria</taxon>
        <taxon>Bacillati</taxon>
        <taxon>Actinomycetota</taxon>
        <taxon>Actinomycetes</taxon>
        <taxon>Mycobacteriales</taxon>
        <taxon>Nocardiaceae</taxon>
        <taxon>Rhodococcus</taxon>
    </lineage>
</organism>
<evidence type="ECO:0000313" key="2">
    <source>
        <dbReference type="EMBL" id="TXG89402.1"/>
    </source>
</evidence>
<dbReference type="Gene3D" id="1.10.10.10">
    <property type="entry name" value="Winged helix-like DNA-binding domain superfamily/Winged helix DNA-binding domain"/>
    <property type="match status" value="1"/>
</dbReference>
<protein>
    <recommendedName>
        <fullName evidence="4">Transposase</fullName>
    </recommendedName>
</protein>
<dbReference type="InterPro" id="IPR036388">
    <property type="entry name" value="WH-like_DNA-bd_sf"/>
</dbReference>
<evidence type="ECO:0000256" key="1">
    <source>
        <dbReference type="SAM" id="MobiDB-lite"/>
    </source>
</evidence>
<evidence type="ECO:0000313" key="3">
    <source>
        <dbReference type="Proteomes" id="UP000471120"/>
    </source>
</evidence>
<dbReference type="EMBL" id="QRCM01000001">
    <property type="protein sequence ID" value="TXG89402.1"/>
    <property type="molecule type" value="Genomic_DNA"/>
</dbReference>
<name>A0A6P2CAP1_9NOCA</name>
<feature type="region of interest" description="Disordered" evidence="1">
    <location>
        <begin position="25"/>
        <end position="68"/>
    </location>
</feature>
<gene>
    <name evidence="2" type="ORF">DW322_03060</name>
</gene>
<dbReference type="Proteomes" id="UP000471120">
    <property type="component" value="Unassembled WGS sequence"/>
</dbReference>
<sequence length="68" mass="7337">MGSVGAPRKYPEELKERATRLAVEACRDPGSKAGAIADRRSVGHPSRHPAHAGSAGRDRRWCPSGQHH</sequence>
<proteinExistence type="predicted"/>
<accession>A0A6P2CAP1</accession>
<comment type="caution">
    <text evidence="2">The sequence shown here is derived from an EMBL/GenBank/DDBJ whole genome shotgun (WGS) entry which is preliminary data.</text>
</comment>
<dbReference type="AlphaFoldDB" id="A0A6P2CAP1"/>
<reference evidence="2 3" key="1">
    <citation type="submission" date="2018-07" db="EMBL/GenBank/DDBJ databases">
        <title>Genome sequence of Rhodococcus rhodnii ATCC 35071 from Rhodnius prolixus.</title>
        <authorList>
            <person name="Patel V."/>
            <person name="Vogel K.J."/>
        </authorList>
    </citation>
    <scope>NUCLEOTIDE SEQUENCE [LARGE SCALE GENOMIC DNA]</scope>
    <source>
        <strain evidence="2 3">ATCC 35071</strain>
    </source>
</reference>
<evidence type="ECO:0008006" key="4">
    <source>
        <dbReference type="Google" id="ProtNLM"/>
    </source>
</evidence>